<dbReference type="Gene3D" id="2.60.200.20">
    <property type="match status" value="1"/>
</dbReference>
<dbReference type="OrthoDB" id="9769359at2"/>
<sequence>MQPGSHSLSPHILSLTVLTGPDAGLTRNFQQERVQLGRDQRNDFVLTDGFISNRHGELCVEAGHLVYRDLCSRHGSTVIVDQVSMRLHDKERQTQVRLQSGAEVQLGSSVIQVTMQRVGGGAQGETDVRPEAEFLDAPNASGERFITTAHQPMKTIDRRLQSADQRMAVLFRLAGQLNGLTALDEVLNLLVEAVFDAFPAANFFAVTLASDPESVVKTEPMMTRVRGEQALPGDEEAPILSSSILKRVAQTRESVLFVKDSLGAEVSQSIIDAQITACLCAPLVGQHALLGVMQVDTRGRGSLFSRHDLELFNILASNAAFAIERARLTESIVEMFEGFVAASVDAIEARDPITAGHSERVASYTLALAETVNEIETGRLREIHFEPTELTELRYAALLHDFGKIAVSESVLQKGARLPPEQMRLIGQRFATIRELGYRQWLRAYVRELESGQARPDGRGLARIDAQFEAFSAELEETFEWLGYVATKGFVEPDEMARVRALGERSFVDHLGQAQPYLTRFEVENLCIQKGTLNEAEWIEMRSHAALSEKYLARIPWSAELQRVPCIAGAHHEKLDGSGYPKGLGAREILPQVRMLTIADIFDALTASDRPYRKAASVERALQILEMEAAEEKLDRELVELFGQQVVRRIAHIIPGGGRS</sequence>
<dbReference type="PANTHER" id="PTHR43155">
    <property type="entry name" value="CYCLIC DI-GMP PHOSPHODIESTERASE PA4108-RELATED"/>
    <property type="match status" value="1"/>
</dbReference>
<dbReference type="Proteomes" id="UP000249169">
    <property type="component" value="Unassembled WGS sequence"/>
</dbReference>
<dbReference type="RefSeq" id="WP_111729284.1">
    <property type="nucleotide sequence ID" value="NZ_QHKO01000003.1"/>
</dbReference>
<dbReference type="Gene3D" id="3.30.450.40">
    <property type="match status" value="1"/>
</dbReference>
<gene>
    <name evidence="3" type="ORF">DL240_07605</name>
</gene>
<dbReference type="InterPro" id="IPR006674">
    <property type="entry name" value="HD_domain"/>
</dbReference>
<dbReference type="InterPro" id="IPR003018">
    <property type="entry name" value="GAF"/>
</dbReference>
<dbReference type="Pfam" id="PF01966">
    <property type="entry name" value="HD"/>
    <property type="match status" value="1"/>
</dbReference>
<dbReference type="SUPFAM" id="SSF109604">
    <property type="entry name" value="HD-domain/PDEase-like"/>
    <property type="match status" value="2"/>
</dbReference>
<proteinExistence type="predicted"/>
<dbReference type="SMART" id="SM00065">
    <property type="entry name" value="GAF"/>
    <property type="match status" value="1"/>
</dbReference>
<dbReference type="PANTHER" id="PTHR43155:SF2">
    <property type="entry name" value="CYCLIC DI-GMP PHOSPHODIESTERASE PA4108"/>
    <property type="match status" value="1"/>
</dbReference>
<keyword evidence="4" id="KW-1185">Reference proteome</keyword>
<dbReference type="EMBL" id="QHKO01000003">
    <property type="protein sequence ID" value="RAL22756.1"/>
    <property type="molecule type" value="Genomic_DNA"/>
</dbReference>
<dbReference type="SUPFAM" id="SSF49879">
    <property type="entry name" value="SMAD/FHA domain"/>
    <property type="match status" value="1"/>
</dbReference>
<dbReference type="CDD" id="cd00060">
    <property type="entry name" value="FHA"/>
    <property type="match status" value="1"/>
</dbReference>
<dbReference type="AlphaFoldDB" id="A0A328C690"/>
<organism evidence="3 4">
    <name type="scientific">Lujinxingia litoralis</name>
    <dbReference type="NCBI Taxonomy" id="2211119"/>
    <lineage>
        <taxon>Bacteria</taxon>
        <taxon>Deltaproteobacteria</taxon>
        <taxon>Bradymonadales</taxon>
        <taxon>Lujinxingiaceae</taxon>
        <taxon>Lujinxingia</taxon>
    </lineage>
</organism>
<dbReference type="PROSITE" id="PS50006">
    <property type="entry name" value="FHA_DOMAIN"/>
    <property type="match status" value="1"/>
</dbReference>
<name>A0A328C690_9DELT</name>
<comment type="caution">
    <text evidence="3">The sequence shown here is derived from an EMBL/GenBank/DDBJ whole genome shotgun (WGS) entry which is preliminary data.</text>
</comment>
<dbReference type="InterPro" id="IPR037522">
    <property type="entry name" value="HD_GYP_dom"/>
</dbReference>
<dbReference type="InterPro" id="IPR032030">
    <property type="entry name" value="YscD_cytoplasmic_dom"/>
</dbReference>
<dbReference type="Pfam" id="PF13185">
    <property type="entry name" value="GAF_2"/>
    <property type="match status" value="1"/>
</dbReference>
<dbReference type="Gene3D" id="1.10.3210.10">
    <property type="entry name" value="Hypothetical protein af1432"/>
    <property type="match status" value="2"/>
</dbReference>
<dbReference type="InterPro" id="IPR000253">
    <property type="entry name" value="FHA_dom"/>
</dbReference>
<reference evidence="3 4" key="1">
    <citation type="submission" date="2018-05" db="EMBL/GenBank/DDBJ databases">
        <title>Lujinxingia marina gen. nov. sp. nov., a new facultative anaerobic member of the class Deltaproteobacteria, and proposal of Lujinxingaceae fam. nov.</title>
        <authorList>
            <person name="Li C.-M."/>
        </authorList>
    </citation>
    <scope>NUCLEOTIDE SEQUENCE [LARGE SCALE GENOMIC DNA]</scope>
    <source>
        <strain evidence="3 4">B210</strain>
    </source>
</reference>
<evidence type="ECO:0000313" key="3">
    <source>
        <dbReference type="EMBL" id="RAL22756.1"/>
    </source>
</evidence>
<dbReference type="InterPro" id="IPR029016">
    <property type="entry name" value="GAF-like_dom_sf"/>
</dbReference>
<dbReference type="CDD" id="cd00077">
    <property type="entry name" value="HDc"/>
    <property type="match status" value="1"/>
</dbReference>
<dbReference type="Pfam" id="PF16697">
    <property type="entry name" value="Yop-YscD_cpl"/>
    <property type="match status" value="1"/>
</dbReference>
<dbReference type="InterPro" id="IPR008984">
    <property type="entry name" value="SMAD_FHA_dom_sf"/>
</dbReference>
<protein>
    <recommendedName>
        <fullName evidence="5">Metal-dependent phosphohydrolase</fullName>
    </recommendedName>
</protein>
<feature type="domain" description="HD-GYP" evidence="2">
    <location>
        <begin position="446"/>
        <end position="658"/>
    </location>
</feature>
<dbReference type="PROSITE" id="PS51832">
    <property type="entry name" value="HD_GYP"/>
    <property type="match status" value="1"/>
</dbReference>
<evidence type="ECO:0000259" key="1">
    <source>
        <dbReference type="PROSITE" id="PS50006"/>
    </source>
</evidence>
<accession>A0A328C690</accession>
<evidence type="ECO:0000259" key="2">
    <source>
        <dbReference type="PROSITE" id="PS51832"/>
    </source>
</evidence>
<feature type="domain" description="FHA" evidence="1">
    <location>
        <begin position="34"/>
        <end position="83"/>
    </location>
</feature>
<dbReference type="SUPFAM" id="SSF55781">
    <property type="entry name" value="GAF domain-like"/>
    <property type="match status" value="1"/>
</dbReference>
<dbReference type="Pfam" id="PF13487">
    <property type="entry name" value="HD_5"/>
    <property type="match status" value="1"/>
</dbReference>
<evidence type="ECO:0008006" key="5">
    <source>
        <dbReference type="Google" id="ProtNLM"/>
    </source>
</evidence>
<dbReference type="SMART" id="SM00471">
    <property type="entry name" value="HDc"/>
    <property type="match status" value="1"/>
</dbReference>
<evidence type="ECO:0000313" key="4">
    <source>
        <dbReference type="Proteomes" id="UP000249169"/>
    </source>
</evidence>
<dbReference type="InterPro" id="IPR003607">
    <property type="entry name" value="HD/PDEase_dom"/>
</dbReference>